<organism evidence="2 3">
    <name type="scientific">Gordoniibacillus kamchatkensis</name>
    <dbReference type="NCBI Taxonomy" id="1590651"/>
    <lineage>
        <taxon>Bacteria</taxon>
        <taxon>Bacillati</taxon>
        <taxon>Bacillota</taxon>
        <taxon>Bacilli</taxon>
        <taxon>Bacillales</taxon>
        <taxon>Paenibacillaceae</taxon>
        <taxon>Gordoniibacillus</taxon>
    </lineage>
</organism>
<dbReference type="Proteomes" id="UP000031967">
    <property type="component" value="Unassembled WGS sequence"/>
</dbReference>
<dbReference type="RefSeq" id="WP_041049046.1">
    <property type="nucleotide sequence ID" value="NZ_JXAK01000033.1"/>
</dbReference>
<evidence type="ECO:0000256" key="1">
    <source>
        <dbReference type="ARBA" id="ARBA00023172"/>
    </source>
</evidence>
<dbReference type="EMBL" id="JXAK01000033">
    <property type="protein sequence ID" value="KIL39677.1"/>
    <property type="molecule type" value="Genomic_DNA"/>
</dbReference>
<dbReference type="Gene3D" id="1.10.443.10">
    <property type="entry name" value="Intergrase catalytic core"/>
    <property type="match status" value="1"/>
</dbReference>
<sequence>MSQRDPFNSRKILKRLTDSFALQATEQVVYHSGLVLEYQDFFDQLVYKGTIKGVFKDNIWTLIIDNQGHEASYNFNVEIYGEINKALKCYVLLKLSNGLKPVSTQTSLNYLQEAIHKTSGFMQGKSEVLAEHMDSLGYRKRAKMAYAILEFLQFYPIDQEEDYVDIAAQFAINKSRVRDLPRTHDVFIFDQMLLEYFETCNEKERLKYSMLLIWWKLTKIIPMRPIEFYKLSWDCNKQVEQTYWITLPREKQQARHNDEVEVTNTLQINKELFELISEYKRLTQPYIVNNPLNRLLSYDVYRLFFDNGNGMVKKSLAIDSSIFHNVLKTFYLEVIEGKYGYLVEDRITAGDTRHFAFCNMMLQGFNMLSIARIGGHKNLRVQMHYHAHLEHFAESAVYILARGYRTRRKMFSMNTFATKAEIKSKIYSLDDYKQLYEVEHGYCTDHPLNCKVGDCRFCEHYYFHPTNKVEGLKWLRDCSDALKSRINEQIEFMISISKNMDYSLKTLDFPYHQQEKLASDANELKRFMDQKAMVDAILLGEYENDID</sequence>
<accession>A0ABR5AF97</accession>
<keyword evidence="3" id="KW-1185">Reference proteome</keyword>
<dbReference type="InterPro" id="IPR013762">
    <property type="entry name" value="Integrase-like_cat_sf"/>
</dbReference>
<proteinExistence type="predicted"/>
<evidence type="ECO:0008006" key="4">
    <source>
        <dbReference type="Google" id="ProtNLM"/>
    </source>
</evidence>
<evidence type="ECO:0000313" key="2">
    <source>
        <dbReference type="EMBL" id="KIL39677.1"/>
    </source>
</evidence>
<reference evidence="2 3" key="1">
    <citation type="submission" date="2014-12" db="EMBL/GenBank/DDBJ databases">
        <title>Draft genome sequence of Paenibacillus kamchatkensis strain B-2647.</title>
        <authorList>
            <person name="Karlyshev A.V."/>
            <person name="Kudryashova E.B."/>
        </authorList>
    </citation>
    <scope>NUCLEOTIDE SEQUENCE [LARGE SCALE GENOMIC DNA]</scope>
    <source>
        <strain evidence="2 3">VKM B-2647</strain>
    </source>
</reference>
<comment type="caution">
    <text evidence="2">The sequence shown here is derived from an EMBL/GenBank/DDBJ whole genome shotgun (WGS) entry which is preliminary data.</text>
</comment>
<evidence type="ECO:0000313" key="3">
    <source>
        <dbReference type="Proteomes" id="UP000031967"/>
    </source>
</evidence>
<gene>
    <name evidence="2" type="ORF">SD70_18775</name>
</gene>
<name>A0ABR5AF97_9BACL</name>
<dbReference type="InterPro" id="IPR011010">
    <property type="entry name" value="DNA_brk_join_enz"/>
</dbReference>
<dbReference type="SUPFAM" id="SSF56349">
    <property type="entry name" value="DNA breaking-rejoining enzymes"/>
    <property type="match status" value="1"/>
</dbReference>
<keyword evidence="1" id="KW-0233">DNA recombination</keyword>
<protein>
    <recommendedName>
        <fullName evidence="4">Integrase</fullName>
    </recommendedName>
</protein>